<evidence type="ECO:0000313" key="1">
    <source>
        <dbReference type="EMBL" id="CUG89436.1"/>
    </source>
</evidence>
<organism evidence="1 2">
    <name type="scientific">Bodo saltans</name>
    <name type="common">Flagellated protozoan</name>
    <dbReference type="NCBI Taxonomy" id="75058"/>
    <lineage>
        <taxon>Eukaryota</taxon>
        <taxon>Discoba</taxon>
        <taxon>Euglenozoa</taxon>
        <taxon>Kinetoplastea</taxon>
        <taxon>Metakinetoplastina</taxon>
        <taxon>Eubodonida</taxon>
        <taxon>Bodonidae</taxon>
        <taxon>Bodo</taxon>
    </lineage>
</organism>
<dbReference type="EMBL" id="CYKH01001739">
    <property type="protein sequence ID" value="CUG89436.1"/>
    <property type="molecule type" value="Genomic_DNA"/>
</dbReference>
<name>A0A0S4JHE2_BODSA</name>
<evidence type="ECO:0000313" key="2">
    <source>
        <dbReference type="Proteomes" id="UP000051952"/>
    </source>
</evidence>
<proteinExistence type="predicted"/>
<dbReference type="VEuPathDB" id="TriTrypDB:BSAL_21050"/>
<protein>
    <submittedName>
        <fullName evidence="1">Bodo-specific multi-copy gene family, putative</fullName>
    </submittedName>
</protein>
<dbReference type="AlphaFoldDB" id="A0A0S4JHE2"/>
<gene>
    <name evidence="1" type="ORF">BSAL_21050</name>
</gene>
<accession>A0A0S4JHE2</accession>
<dbReference type="Proteomes" id="UP000051952">
    <property type="component" value="Unassembled WGS sequence"/>
</dbReference>
<keyword evidence="2" id="KW-1185">Reference proteome</keyword>
<sequence length="173" mass="19373">MKSFIFQHRLEAIKCGRVIVRCCGIAARDVSEGNWFAKVMQDSATPDKSKPQLTGIEPAQEFIKAQSATDSDQRIQPTRIIETDNALCELIRTHVESITGIPQHKRDYERPELAYKTWIRETAWWFGIPEEIQNDEHMSLDGAQSANSAIPDGTSNLAIPNADGLNTVTKVSF</sequence>
<reference evidence="2" key="1">
    <citation type="submission" date="2015-09" db="EMBL/GenBank/DDBJ databases">
        <authorList>
            <consortium name="Pathogen Informatics"/>
        </authorList>
    </citation>
    <scope>NUCLEOTIDE SEQUENCE [LARGE SCALE GENOMIC DNA]</scope>
    <source>
        <strain evidence="2">Lake Konstanz</strain>
    </source>
</reference>
<feature type="non-terminal residue" evidence="1">
    <location>
        <position position="173"/>
    </location>
</feature>